<dbReference type="Proteomes" id="UP001055879">
    <property type="component" value="Linkage Group LG02"/>
</dbReference>
<proteinExistence type="predicted"/>
<protein>
    <submittedName>
        <fullName evidence="1">Uncharacterized protein</fullName>
    </submittedName>
</protein>
<accession>A0ACB9EI35</accession>
<sequence length="120" mass="13295">MNTGEELMAGDSLEKKSTVDSGKGVSKVNSSQAKGEDDLPHAQIDGKGKGAKKRGIENPLKYRMATRQRRSKGRSDWGVRGAHKQHNRQAHKIQNSQKTWKSLDEVETIVGSKQQSKRAL</sequence>
<name>A0ACB9EI35_ARCLA</name>
<evidence type="ECO:0000313" key="2">
    <source>
        <dbReference type="Proteomes" id="UP001055879"/>
    </source>
</evidence>
<reference evidence="1 2" key="2">
    <citation type="journal article" date="2022" name="Mol. Ecol. Resour.">
        <title>The genomes of chicory, endive, great burdock and yacon provide insights into Asteraceae paleo-polyploidization history and plant inulin production.</title>
        <authorList>
            <person name="Fan W."/>
            <person name="Wang S."/>
            <person name="Wang H."/>
            <person name="Wang A."/>
            <person name="Jiang F."/>
            <person name="Liu H."/>
            <person name="Zhao H."/>
            <person name="Xu D."/>
            <person name="Zhang Y."/>
        </authorList>
    </citation>
    <scope>NUCLEOTIDE SEQUENCE [LARGE SCALE GENOMIC DNA]</scope>
    <source>
        <strain evidence="2">cv. Niubang</strain>
    </source>
</reference>
<gene>
    <name evidence="1" type="ORF">L6452_05802</name>
</gene>
<reference evidence="2" key="1">
    <citation type="journal article" date="2022" name="Mol. Ecol. Resour.">
        <title>The genomes of chicory, endive, great burdock and yacon provide insights into Asteraceae palaeo-polyploidization history and plant inulin production.</title>
        <authorList>
            <person name="Fan W."/>
            <person name="Wang S."/>
            <person name="Wang H."/>
            <person name="Wang A."/>
            <person name="Jiang F."/>
            <person name="Liu H."/>
            <person name="Zhao H."/>
            <person name="Xu D."/>
            <person name="Zhang Y."/>
        </authorList>
    </citation>
    <scope>NUCLEOTIDE SEQUENCE [LARGE SCALE GENOMIC DNA]</scope>
    <source>
        <strain evidence="2">cv. Niubang</strain>
    </source>
</reference>
<evidence type="ECO:0000313" key="1">
    <source>
        <dbReference type="EMBL" id="KAI3758248.1"/>
    </source>
</evidence>
<organism evidence="1 2">
    <name type="scientific">Arctium lappa</name>
    <name type="common">Greater burdock</name>
    <name type="synonym">Lappa major</name>
    <dbReference type="NCBI Taxonomy" id="4217"/>
    <lineage>
        <taxon>Eukaryota</taxon>
        <taxon>Viridiplantae</taxon>
        <taxon>Streptophyta</taxon>
        <taxon>Embryophyta</taxon>
        <taxon>Tracheophyta</taxon>
        <taxon>Spermatophyta</taxon>
        <taxon>Magnoliopsida</taxon>
        <taxon>eudicotyledons</taxon>
        <taxon>Gunneridae</taxon>
        <taxon>Pentapetalae</taxon>
        <taxon>asterids</taxon>
        <taxon>campanulids</taxon>
        <taxon>Asterales</taxon>
        <taxon>Asteraceae</taxon>
        <taxon>Carduoideae</taxon>
        <taxon>Cardueae</taxon>
        <taxon>Arctiinae</taxon>
        <taxon>Arctium</taxon>
    </lineage>
</organism>
<keyword evidence="2" id="KW-1185">Reference proteome</keyword>
<comment type="caution">
    <text evidence="1">The sequence shown here is derived from an EMBL/GenBank/DDBJ whole genome shotgun (WGS) entry which is preliminary data.</text>
</comment>
<dbReference type="EMBL" id="CM042048">
    <property type="protein sequence ID" value="KAI3758248.1"/>
    <property type="molecule type" value="Genomic_DNA"/>
</dbReference>